<accession>A0A1M7QAG8</accession>
<dbReference type="OrthoDB" id="3774920at2"/>
<evidence type="ECO:0000259" key="3">
    <source>
        <dbReference type="Pfam" id="PF00881"/>
    </source>
</evidence>
<sequence>MTTIVGGARVDGRPTEDELDVIDWLLTTTRAVRRSLDLNRPVEPQVIEDCLRLALQAPTAHNEQRWHWLVITDPDKRALLADAYRRSWEFHSRGVARRTRRWAKATGEAGRTVASAEWLPEHLAAIPVHVIPCIVGPRPEDLAMPERPGTRPPGPMAYPRPYSEFTAAFWGSIYPAVWSFQLALRSRGLGSVLTCMHLGWEDDVAAALGIPDGVTQTCLVPVAHTTKTVFRPAKRAPLERRISWNTWQGQR</sequence>
<dbReference type="AlphaFoldDB" id="A0A1M7QAG8"/>
<dbReference type="PANTHER" id="PTHR43673">
    <property type="entry name" value="NAD(P)H NITROREDUCTASE YDGI-RELATED"/>
    <property type="match status" value="1"/>
</dbReference>
<gene>
    <name evidence="4" type="ORF">SAMN05443668_104392</name>
</gene>
<feature type="domain" description="Nitroreductase" evidence="3">
    <location>
        <begin position="30"/>
        <end position="223"/>
    </location>
</feature>
<keyword evidence="5" id="KW-1185">Reference proteome</keyword>
<dbReference type="InterPro" id="IPR000415">
    <property type="entry name" value="Nitroreductase-like"/>
</dbReference>
<protein>
    <submittedName>
        <fullName evidence="4">Nitroreductase</fullName>
    </submittedName>
</protein>
<dbReference type="CDD" id="cd02062">
    <property type="entry name" value="Nitro_FMN_reductase"/>
    <property type="match status" value="1"/>
</dbReference>
<keyword evidence="2" id="KW-0560">Oxidoreductase</keyword>
<dbReference type="Proteomes" id="UP000184440">
    <property type="component" value="Unassembled WGS sequence"/>
</dbReference>
<dbReference type="Pfam" id="PF00881">
    <property type="entry name" value="Nitroreductase"/>
    <property type="match status" value="1"/>
</dbReference>
<evidence type="ECO:0000256" key="2">
    <source>
        <dbReference type="ARBA" id="ARBA00023002"/>
    </source>
</evidence>
<evidence type="ECO:0000313" key="4">
    <source>
        <dbReference type="EMBL" id="SHN27652.1"/>
    </source>
</evidence>
<dbReference type="STRING" id="134849.SAMN05443668_104392"/>
<dbReference type="RefSeq" id="WP_073257996.1">
    <property type="nucleotide sequence ID" value="NZ_FRCS01000004.1"/>
</dbReference>
<dbReference type="Gene3D" id="3.40.109.10">
    <property type="entry name" value="NADH Oxidase"/>
    <property type="match status" value="1"/>
</dbReference>
<dbReference type="PANTHER" id="PTHR43673:SF10">
    <property type="entry name" value="NADH DEHYDROGENASE_NAD(P)H NITROREDUCTASE XCC3605-RELATED"/>
    <property type="match status" value="1"/>
</dbReference>
<reference evidence="4 5" key="1">
    <citation type="submission" date="2016-11" db="EMBL/GenBank/DDBJ databases">
        <authorList>
            <person name="Jaros S."/>
            <person name="Januszkiewicz K."/>
            <person name="Wedrychowicz H."/>
        </authorList>
    </citation>
    <scope>NUCLEOTIDE SEQUENCE [LARGE SCALE GENOMIC DNA]</scope>
    <source>
        <strain evidence="4 5">DSM 46144</strain>
    </source>
</reference>
<organism evidence="4 5">
    <name type="scientific">Cryptosporangium aurantiacum</name>
    <dbReference type="NCBI Taxonomy" id="134849"/>
    <lineage>
        <taxon>Bacteria</taxon>
        <taxon>Bacillati</taxon>
        <taxon>Actinomycetota</taxon>
        <taxon>Actinomycetes</taxon>
        <taxon>Cryptosporangiales</taxon>
        <taxon>Cryptosporangiaceae</taxon>
        <taxon>Cryptosporangium</taxon>
    </lineage>
</organism>
<dbReference type="EMBL" id="FRCS01000004">
    <property type="protein sequence ID" value="SHN27652.1"/>
    <property type="molecule type" value="Genomic_DNA"/>
</dbReference>
<dbReference type="InterPro" id="IPR029479">
    <property type="entry name" value="Nitroreductase"/>
</dbReference>
<dbReference type="GO" id="GO:0016491">
    <property type="term" value="F:oxidoreductase activity"/>
    <property type="evidence" value="ECO:0007669"/>
    <property type="project" value="UniProtKB-KW"/>
</dbReference>
<evidence type="ECO:0000256" key="1">
    <source>
        <dbReference type="ARBA" id="ARBA00007118"/>
    </source>
</evidence>
<name>A0A1M7QAG8_9ACTN</name>
<dbReference type="SUPFAM" id="SSF55469">
    <property type="entry name" value="FMN-dependent nitroreductase-like"/>
    <property type="match status" value="1"/>
</dbReference>
<comment type="similarity">
    <text evidence="1">Belongs to the nitroreductase family.</text>
</comment>
<evidence type="ECO:0000313" key="5">
    <source>
        <dbReference type="Proteomes" id="UP000184440"/>
    </source>
</evidence>
<proteinExistence type="inferred from homology"/>